<evidence type="ECO:0000313" key="3">
    <source>
        <dbReference type="Proteomes" id="UP000295247"/>
    </source>
</evidence>
<feature type="domain" description="HTH cro/C1-type" evidence="1">
    <location>
        <begin position="17"/>
        <end position="70"/>
    </location>
</feature>
<name>A0A4R4AMM4_MARGR</name>
<evidence type="ECO:0000313" key="2">
    <source>
        <dbReference type="EMBL" id="TCW40096.1"/>
    </source>
</evidence>
<dbReference type="PROSITE" id="PS50943">
    <property type="entry name" value="HTH_CROC1"/>
    <property type="match status" value="1"/>
</dbReference>
<dbReference type="RefSeq" id="WP_005221553.1">
    <property type="nucleotide sequence ID" value="NZ_NRRH01000087.1"/>
</dbReference>
<proteinExistence type="predicted"/>
<dbReference type="Gene3D" id="1.10.260.40">
    <property type="entry name" value="lambda repressor-like DNA-binding domains"/>
    <property type="match status" value="1"/>
</dbReference>
<dbReference type="Proteomes" id="UP000295247">
    <property type="component" value="Unassembled WGS sequence"/>
</dbReference>
<dbReference type="EMBL" id="SMDC01000001">
    <property type="protein sequence ID" value="TCW40096.1"/>
    <property type="molecule type" value="Genomic_DNA"/>
</dbReference>
<dbReference type="SUPFAM" id="SSF47413">
    <property type="entry name" value="lambda repressor-like DNA-binding domains"/>
    <property type="match status" value="1"/>
</dbReference>
<dbReference type="AlphaFoldDB" id="A0A4R4AMM4"/>
<dbReference type="GO" id="GO:0003677">
    <property type="term" value="F:DNA binding"/>
    <property type="evidence" value="ECO:0007669"/>
    <property type="project" value="InterPro"/>
</dbReference>
<dbReference type="InterPro" id="IPR001387">
    <property type="entry name" value="Cro/C1-type_HTH"/>
</dbReference>
<evidence type="ECO:0000259" key="1">
    <source>
        <dbReference type="PROSITE" id="PS50943"/>
    </source>
</evidence>
<dbReference type="InterPro" id="IPR010982">
    <property type="entry name" value="Lambda_DNA-bd_dom_sf"/>
</dbReference>
<dbReference type="Pfam" id="PF13560">
    <property type="entry name" value="HTH_31"/>
    <property type="match status" value="1"/>
</dbReference>
<gene>
    <name evidence="2" type="ORF">EDC29_101513</name>
</gene>
<comment type="caution">
    <text evidence="2">The sequence shown here is derived from an EMBL/GenBank/DDBJ whole genome shotgun (WGS) entry which is preliminary data.</text>
</comment>
<organism evidence="2 3">
    <name type="scientific">Marichromatium gracile</name>
    <name type="common">Chromatium gracile</name>
    <dbReference type="NCBI Taxonomy" id="1048"/>
    <lineage>
        <taxon>Bacteria</taxon>
        <taxon>Pseudomonadati</taxon>
        <taxon>Pseudomonadota</taxon>
        <taxon>Gammaproteobacteria</taxon>
        <taxon>Chromatiales</taxon>
        <taxon>Chromatiaceae</taxon>
        <taxon>Marichromatium</taxon>
    </lineage>
</organism>
<reference evidence="2 3" key="1">
    <citation type="submission" date="2019-03" db="EMBL/GenBank/DDBJ databases">
        <title>Genomic Encyclopedia of Type Strains, Phase IV (KMG-IV): sequencing the most valuable type-strain genomes for metagenomic binning, comparative biology and taxonomic classification.</title>
        <authorList>
            <person name="Goeker M."/>
        </authorList>
    </citation>
    <scope>NUCLEOTIDE SEQUENCE [LARGE SCALE GENOMIC DNA]</scope>
    <source>
        <strain evidence="2 3">DSM 203</strain>
    </source>
</reference>
<sequence>MKSIRVERALKKLGADIRDARRRRRISTELMAERMGVSRGTLNRLEAGNPNVAISAWASALMILGKLDALAELIDRTKDPLGLDLLEEQLPQRIRGGRVR</sequence>
<protein>
    <submittedName>
        <fullName evidence="2">Helix-turn-helix protein</fullName>
    </submittedName>
</protein>
<accession>A0A4R4AMM4</accession>